<organism evidence="1 2">
    <name type="scientific">Haematospirillum jordaniae</name>
    <dbReference type="NCBI Taxonomy" id="1549855"/>
    <lineage>
        <taxon>Bacteria</taxon>
        <taxon>Pseudomonadati</taxon>
        <taxon>Pseudomonadota</taxon>
        <taxon>Alphaproteobacteria</taxon>
        <taxon>Rhodospirillales</taxon>
        <taxon>Novispirillaceae</taxon>
        <taxon>Haematospirillum</taxon>
    </lineage>
</organism>
<dbReference type="RefSeq" id="WP_066136924.1">
    <property type="nucleotide sequence ID" value="NZ_CP014526.1"/>
</dbReference>
<dbReference type="GeneID" id="53317485"/>
<dbReference type="KEGG" id="hjo:AY555_10010"/>
<geneLocation type="plasmid" evidence="1 2">
    <name>unnamed 1</name>
</geneLocation>
<keyword evidence="2" id="KW-1185">Reference proteome</keyword>
<dbReference type="Proteomes" id="UP000076066">
    <property type="component" value="Plasmid unnamed 1"/>
</dbReference>
<evidence type="ECO:0008006" key="3">
    <source>
        <dbReference type="Google" id="ProtNLM"/>
    </source>
</evidence>
<proteinExistence type="predicted"/>
<evidence type="ECO:0000313" key="1">
    <source>
        <dbReference type="EMBL" id="AMW35709.1"/>
    </source>
</evidence>
<accession>A0A143DGJ1</accession>
<evidence type="ECO:0000313" key="2">
    <source>
        <dbReference type="Proteomes" id="UP000076066"/>
    </source>
</evidence>
<dbReference type="AlphaFoldDB" id="A0A143DGJ1"/>
<name>A0A143DGJ1_9PROT</name>
<sequence length="154" mass="16924">MSVLVPTSFRATSYERTITNDGWFPNVDLAEFRSQTGLGDTFGPDRMAAAVQAAILEVNAGVRAWRSAQTAACLDQVPEQTSYGGVPEKVLFYKRAVYARARAELLLTTRDFDSTKSGHGRADDLEVTARDYLRHAAEATARLCGKPRIVVELI</sequence>
<dbReference type="EMBL" id="CP014526">
    <property type="protein sequence ID" value="AMW35709.1"/>
    <property type="molecule type" value="Genomic_DNA"/>
</dbReference>
<gene>
    <name evidence="1" type="ORF">AY555_10010</name>
</gene>
<dbReference type="InterPro" id="IPR009225">
    <property type="entry name" value="Phage_head_completion_GpL"/>
</dbReference>
<reference evidence="1 2" key="1">
    <citation type="submission" date="2016-02" db="EMBL/GenBank/DDBJ databases">
        <title>Complete Genome of H5569, the type strain of the newly described species Haematospirillium jordaniae.</title>
        <authorList>
            <person name="Nicholson A.C."/>
            <person name="Humrighouse B.W."/>
            <person name="Loparov V."/>
            <person name="McQuiston J.R."/>
        </authorList>
    </citation>
    <scope>NUCLEOTIDE SEQUENCE [LARGE SCALE GENOMIC DNA]</scope>
    <source>
        <strain evidence="1 2">H5569</strain>
        <plasmid evidence="2">Plasmid unnamed 1</plasmid>
    </source>
</reference>
<protein>
    <recommendedName>
        <fullName evidence="3">Head completion/stabilization protein</fullName>
    </recommendedName>
</protein>
<dbReference type="OrthoDB" id="6312934at2"/>
<keyword evidence="1" id="KW-0614">Plasmid</keyword>
<dbReference type="Pfam" id="PF05926">
    <property type="entry name" value="Phage_GPL"/>
    <property type="match status" value="1"/>
</dbReference>